<dbReference type="GO" id="GO:0008654">
    <property type="term" value="P:phospholipid biosynthetic process"/>
    <property type="evidence" value="ECO:0007669"/>
    <property type="project" value="UniProtKB-KW"/>
</dbReference>
<keyword evidence="5 11" id="KW-0472">Membrane</keyword>
<dbReference type="InterPro" id="IPR033175">
    <property type="entry name" value="PSD-A"/>
</dbReference>
<evidence type="ECO:0000256" key="9">
    <source>
        <dbReference type="ARBA" id="ARBA00023264"/>
    </source>
</evidence>
<evidence type="ECO:0000256" key="3">
    <source>
        <dbReference type="ARBA" id="ARBA00022793"/>
    </source>
</evidence>
<organism evidence="12">
    <name type="scientific">marine metagenome</name>
    <dbReference type="NCBI Taxonomy" id="408172"/>
    <lineage>
        <taxon>unclassified sequences</taxon>
        <taxon>metagenomes</taxon>
        <taxon>ecological metagenomes</taxon>
    </lineage>
</organism>
<keyword evidence="1" id="KW-1003">Cell membrane</keyword>
<feature type="non-terminal residue" evidence="12">
    <location>
        <position position="71"/>
    </location>
</feature>
<evidence type="ECO:0000256" key="10">
    <source>
        <dbReference type="ARBA" id="ARBA00023317"/>
    </source>
</evidence>
<sequence length="71" mass="7640">VPIDRSGVPFVAAAAVPAVALVALDFLWWALPFVIVSGFFLFFFRDPPRHPPRARGLVLAPADGRVLVAGE</sequence>
<evidence type="ECO:0000256" key="7">
    <source>
        <dbReference type="ARBA" id="ARBA00023209"/>
    </source>
</evidence>
<evidence type="ECO:0000256" key="1">
    <source>
        <dbReference type="ARBA" id="ARBA00022475"/>
    </source>
</evidence>
<dbReference type="EMBL" id="UINC01199419">
    <property type="protein sequence ID" value="SVE17838.1"/>
    <property type="molecule type" value="Genomic_DNA"/>
</dbReference>
<evidence type="ECO:0000313" key="12">
    <source>
        <dbReference type="EMBL" id="SVE17838.1"/>
    </source>
</evidence>
<keyword evidence="7" id="KW-0594">Phospholipid biosynthesis</keyword>
<evidence type="ECO:0000256" key="6">
    <source>
        <dbReference type="ARBA" id="ARBA00023145"/>
    </source>
</evidence>
<keyword evidence="6" id="KW-0865">Zymogen</keyword>
<feature type="non-terminal residue" evidence="12">
    <location>
        <position position="1"/>
    </location>
</feature>
<dbReference type="PANTHER" id="PTHR35809">
    <property type="entry name" value="ARCHAETIDYLSERINE DECARBOXYLASE PROENZYME-RELATED"/>
    <property type="match status" value="1"/>
</dbReference>
<evidence type="ECO:0000256" key="2">
    <source>
        <dbReference type="ARBA" id="ARBA00022516"/>
    </source>
</evidence>
<accession>A0A383BEG1</accession>
<keyword evidence="4" id="KW-0443">Lipid metabolism</keyword>
<keyword evidence="10" id="KW-0670">Pyruvate</keyword>
<evidence type="ECO:0000256" key="11">
    <source>
        <dbReference type="SAM" id="Phobius"/>
    </source>
</evidence>
<evidence type="ECO:0000256" key="5">
    <source>
        <dbReference type="ARBA" id="ARBA00023136"/>
    </source>
</evidence>
<keyword evidence="11" id="KW-0812">Transmembrane</keyword>
<keyword evidence="2" id="KW-0444">Lipid biosynthesis</keyword>
<dbReference type="PANTHER" id="PTHR35809:SF1">
    <property type="entry name" value="ARCHAETIDYLSERINE DECARBOXYLASE PROENZYME-RELATED"/>
    <property type="match status" value="1"/>
</dbReference>
<gene>
    <name evidence="12" type="ORF">METZ01_LOCUS470692</name>
</gene>
<keyword evidence="3" id="KW-0210">Decarboxylase</keyword>
<reference evidence="12" key="1">
    <citation type="submission" date="2018-05" db="EMBL/GenBank/DDBJ databases">
        <authorList>
            <person name="Lanie J.A."/>
            <person name="Ng W.-L."/>
            <person name="Kazmierczak K.M."/>
            <person name="Andrzejewski T.M."/>
            <person name="Davidsen T.M."/>
            <person name="Wayne K.J."/>
            <person name="Tettelin H."/>
            <person name="Glass J.I."/>
            <person name="Rusch D."/>
            <person name="Podicherti R."/>
            <person name="Tsui H.-C.T."/>
            <person name="Winkler M.E."/>
        </authorList>
    </citation>
    <scope>NUCLEOTIDE SEQUENCE</scope>
</reference>
<protein>
    <recommendedName>
        <fullName evidence="13">Phosphatidylserine decarboxylase family protein</fullName>
    </recommendedName>
</protein>
<proteinExistence type="predicted"/>
<dbReference type="GO" id="GO:0004609">
    <property type="term" value="F:phosphatidylserine decarboxylase activity"/>
    <property type="evidence" value="ECO:0007669"/>
    <property type="project" value="InterPro"/>
</dbReference>
<dbReference type="AlphaFoldDB" id="A0A383BEG1"/>
<feature type="transmembrane region" description="Helical" evidence="11">
    <location>
        <begin position="26"/>
        <end position="44"/>
    </location>
</feature>
<keyword evidence="11" id="KW-1133">Transmembrane helix</keyword>
<keyword evidence="9" id="KW-1208">Phospholipid metabolism</keyword>
<name>A0A383BEG1_9ZZZZ</name>
<evidence type="ECO:0000256" key="4">
    <source>
        <dbReference type="ARBA" id="ARBA00023098"/>
    </source>
</evidence>
<dbReference type="Pfam" id="PF02666">
    <property type="entry name" value="PS_Dcarbxylase"/>
    <property type="match status" value="1"/>
</dbReference>
<dbReference type="InterPro" id="IPR003817">
    <property type="entry name" value="PS_Dcarbxylase"/>
</dbReference>
<evidence type="ECO:0000256" key="8">
    <source>
        <dbReference type="ARBA" id="ARBA00023239"/>
    </source>
</evidence>
<evidence type="ECO:0008006" key="13">
    <source>
        <dbReference type="Google" id="ProtNLM"/>
    </source>
</evidence>
<keyword evidence="8" id="KW-0456">Lyase</keyword>